<keyword evidence="2" id="KW-1185">Reference proteome</keyword>
<evidence type="ECO:0000313" key="2">
    <source>
        <dbReference type="Proteomes" id="UP001642540"/>
    </source>
</evidence>
<organism evidence="1 2">
    <name type="scientific">Orchesella dallaii</name>
    <dbReference type="NCBI Taxonomy" id="48710"/>
    <lineage>
        <taxon>Eukaryota</taxon>
        <taxon>Metazoa</taxon>
        <taxon>Ecdysozoa</taxon>
        <taxon>Arthropoda</taxon>
        <taxon>Hexapoda</taxon>
        <taxon>Collembola</taxon>
        <taxon>Entomobryomorpha</taxon>
        <taxon>Entomobryoidea</taxon>
        <taxon>Orchesellidae</taxon>
        <taxon>Orchesellinae</taxon>
        <taxon>Orchesella</taxon>
    </lineage>
</organism>
<evidence type="ECO:0008006" key="3">
    <source>
        <dbReference type="Google" id="ProtNLM"/>
    </source>
</evidence>
<reference evidence="1 2" key="1">
    <citation type="submission" date="2024-08" db="EMBL/GenBank/DDBJ databases">
        <authorList>
            <person name="Cucini C."/>
            <person name="Frati F."/>
        </authorList>
    </citation>
    <scope>NUCLEOTIDE SEQUENCE [LARGE SCALE GENOMIC DNA]</scope>
</reference>
<dbReference type="Proteomes" id="UP001642540">
    <property type="component" value="Unassembled WGS sequence"/>
</dbReference>
<gene>
    <name evidence="1" type="ORF">ODALV1_LOCUS14633</name>
</gene>
<accession>A0ABP1QS00</accession>
<protein>
    <recommendedName>
        <fullName evidence="3">RAP domain-containing protein</fullName>
    </recommendedName>
</protein>
<evidence type="ECO:0000313" key="1">
    <source>
        <dbReference type="EMBL" id="CAL8111000.1"/>
    </source>
</evidence>
<sequence length="691" mass="78303">MHSRIASRSRQLVQFLYRSGLRNTNANGCVCLTDSPVVQFCNVNSAASHSHQQCLMREGCCAFTLGKGWRFIHTSTFQGVLSYHQKLPEVVPYRNGPSPIKRHGHHDNPMSQRLLSARTSEEIIHVLENEADKMDPIIISVAVDTLFDAIKSELASVKSKHAMLTSVGVQKLCKQLRRSGPHLDPADLINGVKLLSILCAPGNHQTLQVLLKLISKHANSLDLQQLAYLQFLLDKLHPETKSPLSKALEFALPVVFESQLESQLNRNDPQEICDYLHYATRYKLSEKTINALVEAALKITDRIPKRLVLSLMWSLCDIQNDNASHEPLVTWSYRKLTENFDDFKLSELNIVNSKAARKYQKRISYFYNTDFVNAYCQKCLQKGGDIYDILWAAKNNSLFRHVNIDLMDRIGEIIAADPSCILNNDTLFSILVKAFSSLNYKPETWDTFSSILLEHPALTKNYGLQEVSLALDFLALNLFPESMIRGLFSFDGLSLLEEFRMKYNPNTLVLLYNAVKNLYPNYKGPLPPVTMIESWKELSRAANVNRQYSLKGALQTGLGGESYLINGLHHDGLYIDHGIVMRKGGYPVAMNSQCDSQSDCLNSITKPAESVIILLKVFPKESYASNTRRLRGVAALELRILEQLGNPVVAVDLENWMDLPDFEKIPFLMHRVREKMEHLQWNQTWGDVIPP</sequence>
<dbReference type="EMBL" id="CAXLJM020000046">
    <property type="protein sequence ID" value="CAL8111000.1"/>
    <property type="molecule type" value="Genomic_DNA"/>
</dbReference>
<proteinExistence type="predicted"/>
<name>A0ABP1QS00_9HEXA</name>
<comment type="caution">
    <text evidence="1">The sequence shown here is derived from an EMBL/GenBank/DDBJ whole genome shotgun (WGS) entry which is preliminary data.</text>
</comment>